<evidence type="ECO:0000313" key="2">
    <source>
        <dbReference type="Proteomes" id="UP001589755"/>
    </source>
</evidence>
<organism evidence="1 2">
    <name type="scientific">Chelativorans intermedius</name>
    <dbReference type="NCBI Taxonomy" id="515947"/>
    <lineage>
        <taxon>Bacteria</taxon>
        <taxon>Pseudomonadati</taxon>
        <taxon>Pseudomonadota</taxon>
        <taxon>Alphaproteobacteria</taxon>
        <taxon>Hyphomicrobiales</taxon>
        <taxon>Phyllobacteriaceae</taxon>
        <taxon>Chelativorans</taxon>
    </lineage>
</organism>
<proteinExistence type="predicted"/>
<accession>A0ABV6D9B2</accession>
<sequence length="181" mass="20392">MALVWPVYNGREPTRGGPWANISAPDAISLFELSEADFLSDLDKTPRFGDQRREFFHEGFRHIVIEIEPDEARRSGLKPGFYISRVDPEEAFRRLIEHAFVGALGSENVVRVEYSSTTDSSGNDAIRITVVIAPGAVKRLREGAALDALVRLRERLRDMREERNPIIEYATEAELAQNAGH</sequence>
<dbReference type="RefSeq" id="WP_261522216.1">
    <property type="nucleotide sequence ID" value="NZ_JAODNW010000023.1"/>
</dbReference>
<name>A0ABV6D9B2_9HYPH</name>
<gene>
    <name evidence="1" type="ORF">ACFFJ2_12555</name>
</gene>
<dbReference type="EMBL" id="JBHLXD010000019">
    <property type="protein sequence ID" value="MFC0209229.1"/>
    <property type="molecule type" value="Genomic_DNA"/>
</dbReference>
<evidence type="ECO:0000313" key="1">
    <source>
        <dbReference type="EMBL" id="MFC0209229.1"/>
    </source>
</evidence>
<protein>
    <submittedName>
        <fullName evidence="1">Uncharacterized protein</fullName>
    </submittedName>
</protein>
<keyword evidence="2" id="KW-1185">Reference proteome</keyword>
<comment type="caution">
    <text evidence="1">The sequence shown here is derived from an EMBL/GenBank/DDBJ whole genome shotgun (WGS) entry which is preliminary data.</text>
</comment>
<reference evidence="1 2" key="1">
    <citation type="submission" date="2024-09" db="EMBL/GenBank/DDBJ databases">
        <authorList>
            <person name="Sun Q."/>
            <person name="Mori K."/>
        </authorList>
    </citation>
    <scope>NUCLEOTIDE SEQUENCE [LARGE SCALE GENOMIC DNA]</scope>
    <source>
        <strain evidence="1 2">CCM 8543</strain>
    </source>
</reference>
<dbReference type="Proteomes" id="UP001589755">
    <property type="component" value="Unassembled WGS sequence"/>
</dbReference>